<gene>
    <name evidence="2" type="ORF">CLODIP_2_CD03525</name>
</gene>
<feature type="region of interest" description="Disordered" evidence="1">
    <location>
        <begin position="53"/>
        <end position="76"/>
    </location>
</feature>
<proteinExistence type="predicted"/>
<evidence type="ECO:0000313" key="3">
    <source>
        <dbReference type="Proteomes" id="UP000494165"/>
    </source>
</evidence>
<feature type="region of interest" description="Disordered" evidence="1">
    <location>
        <begin position="92"/>
        <end position="124"/>
    </location>
</feature>
<dbReference type="EMBL" id="CADEPI010000017">
    <property type="protein sequence ID" value="CAB3364685.1"/>
    <property type="molecule type" value="Genomic_DNA"/>
</dbReference>
<evidence type="ECO:0000256" key="1">
    <source>
        <dbReference type="SAM" id="MobiDB-lite"/>
    </source>
</evidence>
<feature type="compositionally biased region" description="Basic residues" evidence="1">
    <location>
        <begin position="57"/>
        <end position="67"/>
    </location>
</feature>
<evidence type="ECO:0000313" key="2">
    <source>
        <dbReference type="EMBL" id="CAB3364685.1"/>
    </source>
</evidence>
<accession>A0A8S1C9S6</accession>
<dbReference type="Proteomes" id="UP000494165">
    <property type="component" value="Unassembled WGS sequence"/>
</dbReference>
<protein>
    <submittedName>
        <fullName evidence="2">Uncharacterized protein</fullName>
    </submittedName>
</protein>
<keyword evidence="3" id="KW-1185">Reference proteome</keyword>
<dbReference type="AlphaFoldDB" id="A0A8S1C9S6"/>
<reference evidence="2 3" key="1">
    <citation type="submission" date="2020-04" db="EMBL/GenBank/DDBJ databases">
        <authorList>
            <person name="Alioto T."/>
            <person name="Alioto T."/>
            <person name="Gomez Garrido J."/>
        </authorList>
    </citation>
    <scope>NUCLEOTIDE SEQUENCE [LARGE SCALE GENOMIC DNA]</scope>
</reference>
<name>A0A8S1C9S6_9INSE</name>
<sequence>MDLLMTGFDGGSGHSYAVNFVEEVKHLLSMSCKAYHIWKGRLALGRIGPIDSSQHTGKCKVSGKRSSKSCSGNSKSRISPLLLMSIAVRHPTLGPQSNHTTVMARGDSAASRGTVARGEVESVQ</sequence>
<comment type="caution">
    <text evidence="2">The sequence shown here is derived from an EMBL/GenBank/DDBJ whole genome shotgun (WGS) entry which is preliminary data.</text>
</comment>
<organism evidence="2 3">
    <name type="scientific">Cloeon dipterum</name>
    <dbReference type="NCBI Taxonomy" id="197152"/>
    <lineage>
        <taxon>Eukaryota</taxon>
        <taxon>Metazoa</taxon>
        <taxon>Ecdysozoa</taxon>
        <taxon>Arthropoda</taxon>
        <taxon>Hexapoda</taxon>
        <taxon>Insecta</taxon>
        <taxon>Pterygota</taxon>
        <taxon>Palaeoptera</taxon>
        <taxon>Ephemeroptera</taxon>
        <taxon>Pisciforma</taxon>
        <taxon>Baetidae</taxon>
        <taxon>Cloeon</taxon>
    </lineage>
</organism>